<keyword evidence="1" id="KW-0812">Transmembrane</keyword>
<keyword evidence="2" id="KW-0934">Plastid</keyword>
<reference evidence="2" key="2">
    <citation type="submission" date="2016-10" db="EMBL/GenBank/DDBJ databases">
        <authorList>
            <person name="de Groot N.N."/>
        </authorList>
    </citation>
    <scope>NUCLEOTIDE SEQUENCE</scope>
    <source>
        <strain evidence="2">J.0158</strain>
    </source>
</reference>
<reference evidence="2" key="1">
    <citation type="submission" date="2016-10" db="EMBL/GenBank/DDBJ databases">
        <title>Chloroplast genomes as a tool to resolve red algal phylogenies: a case study in the Nemaliales.</title>
        <authorList>
            <person name="Costa J.F."/>
            <person name="Lin S.M."/>
            <person name="Macaya E.C."/>
            <person name="Fernandez-Garcia C."/>
            <person name="Verbruggen H."/>
        </authorList>
    </citation>
    <scope>NUCLEOTIDE SEQUENCE</scope>
    <source>
        <strain evidence="2">J.0158</strain>
    </source>
</reference>
<evidence type="ECO:0000313" key="2">
    <source>
        <dbReference type="EMBL" id="SCW22447.1"/>
    </source>
</evidence>
<dbReference type="AlphaFoldDB" id="A0A1G4NUY3"/>
<dbReference type="PROSITE" id="PS51257">
    <property type="entry name" value="PROKAR_LIPOPROTEIN"/>
    <property type="match status" value="1"/>
</dbReference>
<name>A0A1G4NUY3_9FLOR</name>
<protein>
    <submittedName>
        <fullName evidence="2">Uncharacterized protein</fullName>
    </submittedName>
</protein>
<keyword evidence="1" id="KW-0472">Membrane</keyword>
<feature type="transmembrane region" description="Helical" evidence="1">
    <location>
        <begin position="89"/>
        <end position="111"/>
    </location>
</feature>
<proteinExistence type="predicted"/>
<feature type="transmembrane region" description="Helical" evidence="1">
    <location>
        <begin position="57"/>
        <end position="77"/>
    </location>
</feature>
<dbReference type="GeneID" id="30000616"/>
<accession>A0A1G4NUY3</accession>
<evidence type="ECO:0000256" key="1">
    <source>
        <dbReference type="SAM" id="Phobius"/>
    </source>
</evidence>
<geneLocation type="chloroplast" evidence="2"/>
<keyword evidence="2" id="KW-0150">Chloroplast</keyword>
<sequence length="130" mass="14981">MYFRNFLYCLPVYVSGTNNVCLLISCDLNNLYHESCFELYGQHLCFILLTANVVNQYHAYFVMISFLCLFIDGDLILQVLASNTRALSLYIWLGLNIVLVVHAGVSTIPYIKIKSIKSKTKNLLRRYLID</sequence>
<keyword evidence="1" id="KW-1133">Transmembrane helix</keyword>
<organism evidence="2">
    <name type="scientific">Izziella formosana</name>
    <dbReference type="NCBI Taxonomy" id="1653389"/>
    <lineage>
        <taxon>Eukaryota</taxon>
        <taxon>Rhodophyta</taxon>
        <taxon>Florideophyceae</taxon>
        <taxon>Nemaliophycidae</taxon>
        <taxon>Nemaliales</taxon>
        <taxon>Liagoraceae</taxon>
        <taxon>Izziella</taxon>
    </lineage>
</organism>
<dbReference type="EMBL" id="LT622868">
    <property type="protein sequence ID" value="SCW22447.1"/>
    <property type="molecule type" value="Genomic_DNA"/>
</dbReference>
<gene>
    <name evidence="2" type="primary">ORF_11</name>
    <name evidence="2" type="ORF">J0158_208</name>
</gene>
<dbReference type="RefSeq" id="YP_009314193.1">
    <property type="nucleotide sequence ID" value="NC_031660.1"/>
</dbReference>